<organism evidence="1 2">
    <name type="scientific">Cinchona calisaya</name>
    <dbReference type="NCBI Taxonomy" id="153742"/>
    <lineage>
        <taxon>Eukaryota</taxon>
        <taxon>Viridiplantae</taxon>
        <taxon>Streptophyta</taxon>
        <taxon>Embryophyta</taxon>
        <taxon>Tracheophyta</taxon>
        <taxon>Spermatophyta</taxon>
        <taxon>Magnoliopsida</taxon>
        <taxon>eudicotyledons</taxon>
        <taxon>Gunneridae</taxon>
        <taxon>Pentapetalae</taxon>
        <taxon>asterids</taxon>
        <taxon>lamiids</taxon>
        <taxon>Gentianales</taxon>
        <taxon>Rubiaceae</taxon>
        <taxon>Cinchonoideae</taxon>
        <taxon>Cinchoneae</taxon>
        <taxon>Cinchona</taxon>
    </lineage>
</organism>
<keyword evidence="2" id="KW-1185">Reference proteome</keyword>
<evidence type="ECO:0000313" key="1">
    <source>
        <dbReference type="EMBL" id="KAL3528076.1"/>
    </source>
</evidence>
<dbReference type="AlphaFoldDB" id="A0ABD3A8G0"/>
<evidence type="ECO:0000313" key="2">
    <source>
        <dbReference type="Proteomes" id="UP001630127"/>
    </source>
</evidence>
<sequence length="184" mass="20695">MEIEGRDSGRIGVAAGERESGEWEQNGKEGGGGVGCQLCVLGKERSQEGNRNIKFSCFFISSKWAIQETGDLLVLRHVCGFSRMIHNIWVLLVREDATVSYLGYMEYKRLSSESKDRGAHLGSSKARRTKKDLIKGLCLEMMGFRRIQKEKVLEWRLRDELQNNEALTVLEPQNGDSALARGLS</sequence>
<reference evidence="1 2" key="1">
    <citation type="submission" date="2024-11" db="EMBL/GenBank/DDBJ databases">
        <title>A near-complete genome assembly of Cinchona calisaya.</title>
        <authorList>
            <person name="Lian D.C."/>
            <person name="Zhao X.W."/>
            <person name="Wei L."/>
        </authorList>
    </citation>
    <scope>NUCLEOTIDE SEQUENCE [LARGE SCALE GENOMIC DNA]</scope>
    <source>
        <tissue evidence="1">Nenye</tissue>
    </source>
</reference>
<proteinExistence type="predicted"/>
<gene>
    <name evidence="1" type="ORF">ACH5RR_012732</name>
</gene>
<comment type="caution">
    <text evidence="1">The sequence shown here is derived from an EMBL/GenBank/DDBJ whole genome shotgun (WGS) entry which is preliminary data.</text>
</comment>
<name>A0ABD3A8G0_9GENT</name>
<protein>
    <submittedName>
        <fullName evidence="1">Uncharacterized protein</fullName>
    </submittedName>
</protein>
<accession>A0ABD3A8G0</accession>
<dbReference type="EMBL" id="JBJUIK010000005">
    <property type="protein sequence ID" value="KAL3528076.1"/>
    <property type="molecule type" value="Genomic_DNA"/>
</dbReference>
<dbReference type="Proteomes" id="UP001630127">
    <property type="component" value="Unassembled WGS sequence"/>
</dbReference>